<gene>
    <name evidence="2" type="ORF">SAMN05443144_110109</name>
</gene>
<dbReference type="EMBL" id="FQUS01000010">
    <property type="protein sequence ID" value="SHF58919.1"/>
    <property type="molecule type" value="Genomic_DNA"/>
</dbReference>
<evidence type="ECO:0000256" key="1">
    <source>
        <dbReference type="SAM" id="MobiDB-lite"/>
    </source>
</evidence>
<evidence type="ECO:0000313" key="3">
    <source>
        <dbReference type="Proteomes" id="UP000184041"/>
    </source>
</evidence>
<proteinExistence type="predicted"/>
<accession>A0A1M5CW43</accession>
<reference evidence="2 3" key="1">
    <citation type="submission" date="2016-11" db="EMBL/GenBank/DDBJ databases">
        <authorList>
            <person name="Jaros S."/>
            <person name="Januszkiewicz K."/>
            <person name="Wedrychowicz H."/>
        </authorList>
    </citation>
    <scope>NUCLEOTIDE SEQUENCE [LARGE SCALE GENOMIC DNA]</scope>
    <source>
        <strain evidence="2 3">DSM 21986</strain>
    </source>
</reference>
<organism evidence="2 3">
    <name type="scientific">Fodinibius roseus</name>
    <dbReference type="NCBI Taxonomy" id="1194090"/>
    <lineage>
        <taxon>Bacteria</taxon>
        <taxon>Pseudomonadati</taxon>
        <taxon>Balneolota</taxon>
        <taxon>Balneolia</taxon>
        <taxon>Balneolales</taxon>
        <taxon>Balneolaceae</taxon>
        <taxon>Fodinibius</taxon>
    </lineage>
</organism>
<protein>
    <recommendedName>
        <fullName evidence="4">PKD domain-containing protein</fullName>
    </recommendedName>
</protein>
<dbReference type="AlphaFoldDB" id="A0A1M5CW43"/>
<dbReference type="Gene3D" id="2.40.10.10">
    <property type="entry name" value="Trypsin-like serine proteases"/>
    <property type="match status" value="1"/>
</dbReference>
<dbReference type="InterPro" id="IPR043504">
    <property type="entry name" value="Peptidase_S1_PA_chymotrypsin"/>
</dbReference>
<keyword evidence="3" id="KW-1185">Reference proteome</keyword>
<dbReference type="Proteomes" id="UP000184041">
    <property type="component" value="Unassembled WGS sequence"/>
</dbReference>
<dbReference type="STRING" id="1194090.SAMN05443144_110109"/>
<evidence type="ECO:0000313" key="2">
    <source>
        <dbReference type="EMBL" id="SHF58919.1"/>
    </source>
</evidence>
<sequence length="214" mass="23856">MKISFDDDPAVSGTWDFSPSDSHWETVFDQGTAEHGSSGAPLFSNHKIVGQIHGTDDPAFEGDNYCEVRHIWSGKFSMSWNNSSNASERLRDWLDPNNTGTLTLDGTGDNLLQVHIDGPYQIQTNQYYQFEAITDGGYQPYSWQWQLDYGNGSGPWQNVGGDSYTHISYNQQDFYLRVQVTDAQNDTKTSTIHPVTVSPGGAASQDTSLNEEEK</sequence>
<feature type="region of interest" description="Disordered" evidence="1">
    <location>
        <begin position="187"/>
        <end position="214"/>
    </location>
</feature>
<name>A0A1M5CW43_9BACT</name>
<evidence type="ECO:0008006" key="4">
    <source>
        <dbReference type="Google" id="ProtNLM"/>
    </source>
</evidence>